<feature type="transmembrane region" description="Helical" evidence="1">
    <location>
        <begin position="119"/>
        <end position="141"/>
    </location>
</feature>
<reference evidence="3" key="1">
    <citation type="submission" date="2013-08" db="EMBL/GenBank/DDBJ databases">
        <authorList>
            <person name="Mendez C."/>
            <person name="Richter M."/>
            <person name="Ferrer M."/>
            <person name="Sanchez J."/>
        </authorList>
    </citation>
    <scope>NUCLEOTIDE SEQUENCE</scope>
</reference>
<proteinExistence type="predicted"/>
<keyword evidence="1" id="KW-0812">Transmembrane</keyword>
<name>T1AVQ9_9ZZZZ</name>
<dbReference type="InterPro" id="IPR023616">
    <property type="entry name" value="Cyt_c_oxase-like_su1_dom"/>
</dbReference>
<dbReference type="GO" id="GO:0015990">
    <property type="term" value="P:electron transport coupled proton transport"/>
    <property type="evidence" value="ECO:0007669"/>
    <property type="project" value="TreeGrafter"/>
</dbReference>
<dbReference type="PROSITE" id="PS50855">
    <property type="entry name" value="COX1"/>
    <property type="match status" value="1"/>
</dbReference>
<dbReference type="Gene3D" id="1.20.210.10">
    <property type="entry name" value="Cytochrome c oxidase-like, subunit I domain"/>
    <property type="match status" value="1"/>
</dbReference>
<dbReference type="AlphaFoldDB" id="T1AVQ9"/>
<accession>T1AVQ9</accession>
<dbReference type="GO" id="GO:0016020">
    <property type="term" value="C:membrane"/>
    <property type="evidence" value="ECO:0007669"/>
    <property type="project" value="InterPro"/>
</dbReference>
<keyword evidence="3" id="KW-0560">Oxidoreductase</keyword>
<comment type="caution">
    <text evidence="3">The sequence shown here is derived from an EMBL/GenBank/DDBJ whole genome shotgun (WGS) entry which is preliminary data.</text>
</comment>
<protein>
    <submittedName>
        <fullName evidence="3">Cytochrome c oxidase subunit I</fullName>
        <ecNumber evidence="3">1.7.2.5</ecNumber>
    </submittedName>
</protein>
<feature type="non-terminal residue" evidence="3">
    <location>
        <position position="150"/>
    </location>
</feature>
<organism evidence="3">
    <name type="scientific">mine drainage metagenome</name>
    <dbReference type="NCBI Taxonomy" id="410659"/>
    <lineage>
        <taxon>unclassified sequences</taxon>
        <taxon>metagenomes</taxon>
        <taxon>ecological metagenomes</taxon>
    </lineage>
</organism>
<keyword evidence="1" id="KW-0472">Membrane</keyword>
<dbReference type="EC" id="1.7.2.5" evidence="3"/>
<gene>
    <name evidence="3" type="ORF">B1A_09663</name>
</gene>
<dbReference type="GO" id="GO:0022904">
    <property type="term" value="P:respiratory electron transport chain"/>
    <property type="evidence" value="ECO:0007669"/>
    <property type="project" value="TreeGrafter"/>
</dbReference>
<dbReference type="PANTHER" id="PTHR10422:SF18">
    <property type="entry name" value="CYTOCHROME C OXIDASE SUBUNIT 1"/>
    <property type="match status" value="1"/>
</dbReference>
<dbReference type="InterPro" id="IPR000883">
    <property type="entry name" value="Cyt_C_Oxase_1"/>
</dbReference>
<dbReference type="GO" id="GO:0004129">
    <property type="term" value="F:cytochrome-c oxidase activity"/>
    <property type="evidence" value="ECO:0007669"/>
    <property type="project" value="InterPro"/>
</dbReference>
<evidence type="ECO:0000313" key="3">
    <source>
        <dbReference type="EMBL" id="EQD61557.1"/>
    </source>
</evidence>
<keyword evidence="1" id="KW-1133">Transmembrane helix</keyword>
<feature type="non-terminal residue" evidence="3">
    <location>
        <position position="1"/>
    </location>
</feature>
<dbReference type="PRINTS" id="PR01165">
    <property type="entry name" value="CYCOXIDASEI"/>
</dbReference>
<evidence type="ECO:0000259" key="2">
    <source>
        <dbReference type="PROSITE" id="PS50855"/>
    </source>
</evidence>
<dbReference type="GO" id="GO:0009060">
    <property type="term" value="P:aerobic respiration"/>
    <property type="evidence" value="ECO:0007669"/>
    <property type="project" value="InterPro"/>
</dbReference>
<dbReference type="EMBL" id="AUZX01006893">
    <property type="protein sequence ID" value="EQD61557.1"/>
    <property type="molecule type" value="Genomic_DNA"/>
</dbReference>
<dbReference type="GO" id="GO:0016966">
    <property type="term" value="F:nitric oxide reductase activity"/>
    <property type="evidence" value="ECO:0007669"/>
    <property type="project" value="UniProtKB-EC"/>
</dbReference>
<dbReference type="GO" id="GO:0020037">
    <property type="term" value="F:heme binding"/>
    <property type="evidence" value="ECO:0007669"/>
    <property type="project" value="InterPro"/>
</dbReference>
<feature type="domain" description="Cytochrome oxidase subunit I profile" evidence="2">
    <location>
        <begin position="15"/>
        <end position="150"/>
    </location>
</feature>
<sequence length="150" mass="16457">KPDNYLTHDKTIGSWLFTLDHKRIGLMYLVVGLLAFFIGGMLAEVIRTQLLVPRGLVFHGTGSVASSYAAYRYYNQVFTLHGIVMVFLVLIPIIPGALGNFALPLMLGARDVAFPKLNLISFYLYVAGALLAILSTVLGAVDTGWTFYTP</sequence>
<feature type="transmembrane region" description="Helical" evidence="1">
    <location>
        <begin position="80"/>
        <end position="107"/>
    </location>
</feature>
<dbReference type="Pfam" id="PF00115">
    <property type="entry name" value="COX1"/>
    <property type="match status" value="1"/>
</dbReference>
<feature type="transmembrane region" description="Helical" evidence="1">
    <location>
        <begin position="24"/>
        <end position="43"/>
    </location>
</feature>
<dbReference type="InterPro" id="IPR036927">
    <property type="entry name" value="Cyt_c_oxase-like_su1_sf"/>
</dbReference>
<evidence type="ECO:0000256" key="1">
    <source>
        <dbReference type="SAM" id="Phobius"/>
    </source>
</evidence>
<dbReference type="PANTHER" id="PTHR10422">
    <property type="entry name" value="CYTOCHROME C OXIDASE SUBUNIT 1"/>
    <property type="match status" value="1"/>
</dbReference>
<reference evidence="3" key="2">
    <citation type="journal article" date="2014" name="ISME J.">
        <title>Microbial stratification in low pH oxic and suboxic macroscopic growths along an acid mine drainage.</title>
        <authorList>
            <person name="Mendez-Garcia C."/>
            <person name="Mesa V."/>
            <person name="Sprenger R.R."/>
            <person name="Richter M."/>
            <person name="Diez M.S."/>
            <person name="Solano J."/>
            <person name="Bargiela R."/>
            <person name="Golyshina O.V."/>
            <person name="Manteca A."/>
            <person name="Ramos J.L."/>
            <person name="Gallego J.R."/>
            <person name="Llorente I."/>
            <person name="Martins Dos Santos V.A."/>
            <person name="Jensen O.N."/>
            <person name="Pelaez A.I."/>
            <person name="Sanchez J."/>
            <person name="Ferrer M."/>
        </authorList>
    </citation>
    <scope>NUCLEOTIDE SEQUENCE</scope>
</reference>
<dbReference type="SUPFAM" id="SSF81442">
    <property type="entry name" value="Cytochrome c oxidase subunit I-like"/>
    <property type="match status" value="1"/>
</dbReference>